<organism evidence="1 2">
    <name type="scientific">Sphaeroforma arctica JP610</name>
    <dbReference type="NCBI Taxonomy" id="667725"/>
    <lineage>
        <taxon>Eukaryota</taxon>
        <taxon>Ichthyosporea</taxon>
        <taxon>Ichthyophonida</taxon>
        <taxon>Sphaeroforma</taxon>
    </lineage>
</organism>
<keyword evidence="2" id="KW-1185">Reference proteome</keyword>
<dbReference type="EMBL" id="KQ245458">
    <property type="protein sequence ID" value="KNC73563.1"/>
    <property type="molecule type" value="Genomic_DNA"/>
</dbReference>
<evidence type="ECO:0000313" key="1">
    <source>
        <dbReference type="EMBL" id="KNC73563.1"/>
    </source>
</evidence>
<feature type="non-terminal residue" evidence="1">
    <location>
        <position position="76"/>
    </location>
</feature>
<name>A0A0L0FBX2_9EUKA</name>
<dbReference type="RefSeq" id="XP_014147465.1">
    <property type="nucleotide sequence ID" value="XM_014291990.1"/>
</dbReference>
<gene>
    <name evidence="1" type="ORF">SARC_13878</name>
</gene>
<protein>
    <submittedName>
        <fullName evidence="1">Uncharacterized protein</fullName>
    </submittedName>
</protein>
<dbReference type="Proteomes" id="UP000054560">
    <property type="component" value="Unassembled WGS sequence"/>
</dbReference>
<dbReference type="GeneID" id="25914382"/>
<accession>A0A0L0FBX2</accession>
<sequence>VATKDLVPAFDELVTSVVLHDDIVPRASNRTAFVLIEELLKFREDWKPMWEQDIAAHQRRVKEVWAPKTRAGAAIR</sequence>
<reference evidence="1 2" key="1">
    <citation type="submission" date="2011-02" db="EMBL/GenBank/DDBJ databases">
        <title>The Genome Sequence of Sphaeroforma arctica JP610.</title>
        <authorList>
            <consortium name="The Broad Institute Genome Sequencing Platform"/>
            <person name="Russ C."/>
            <person name="Cuomo C."/>
            <person name="Young S.K."/>
            <person name="Zeng Q."/>
            <person name="Gargeya S."/>
            <person name="Alvarado L."/>
            <person name="Berlin A."/>
            <person name="Chapman S.B."/>
            <person name="Chen Z."/>
            <person name="Freedman E."/>
            <person name="Gellesch M."/>
            <person name="Goldberg J."/>
            <person name="Griggs A."/>
            <person name="Gujja S."/>
            <person name="Heilman E."/>
            <person name="Heiman D."/>
            <person name="Howarth C."/>
            <person name="Mehta T."/>
            <person name="Neiman D."/>
            <person name="Pearson M."/>
            <person name="Roberts A."/>
            <person name="Saif S."/>
            <person name="Shea T."/>
            <person name="Shenoy N."/>
            <person name="Sisk P."/>
            <person name="Stolte C."/>
            <person name="Sykes S."/>
            <person name="White J."/>
            <person name="Yandava C."/>
            <person name="Burger G."/>
            <person name="Gray M.W."/>
            <person name="Holland P.W.H."/>
            <person name="King N."/>
            <person name="Lang F.B.F."/>
            <person name="Roger A.J."/>
            <person name="Ruiz-Trillo I."/>
            <person name="Haas B."/>
            <person name="Nusbaum C."/>
            <person name="Birren B."/>
        </authorList>
    </citation>
    <scope>NUCLEOTIDE SEQUENCE [LARGE SCALE GENOMIC DNA]</scope>
    <source>
        <strain evidence="1 2">JP610</strain>
    </source>
</reference>
<feature type="non-terminal residue" evidence="1">
    <location>
        <position position="1"/>
    </location>
</feature>
<dbReference type="AlphaFoldDB" id="A0A0L0FBX2"/>
<evidence type="ECO:0000313" key="2">
    <source>
        <dbReference type="Proteomes" id="UP000054560"/>
    </source>
</evidence>
<proteinExistence type="predicted"/>
<dbReference type="OrthoDB" id="70570at2759"/>